<dbReference type="GO" id="GO:0050661">
    <property type="term" value="F:NADP binding"/>
    <property type="evidence" value="ECO:0007669"/>
    <property type="project" value="UniProtKB-UniRule"/>
</dbReference>
<feature type="binding site" evidence="7">
    <location>
        <position position="325"/>
    </location>
    <ligand>
        <name>substrate</name>
    </ligand>
</feature>
<evidence type="ECO:0000256" key="4">
    <source>
        <dbReference type="ARBA" id="ARBA00022857"/>
    </source>
</evidence>
<evidence type="ECO:0000256" key="2">
    <source>
        <dbReference type="ARBA" id="ARBA00009975"/>
    </source>
</evidence>
<dbReference type="UniPathway" id="UPA00115">
    <property type="reaction ID" value="UER00408"/>
</dbReference>
<comment type="pathway">
    <text evidence="1 7">Carbohydrate degradation; pentose phosphate pathway; D-ribulose 5-phosphate from D-glucose 6-phosphate (oxidative stage): step 1/3.</text>
</comment>
<keyword evidence="3 7" id="KW-0313">Glucose metabolism</keyword>
<name>A6TTS8_ALKMQ</name>
<comment type="similarity">
    <text evidence="2 7">Belongs to the glucose-6-phosphate dehydrogenase family.</text>
</comment>
<evidence type="ECO:0000313" key="10">
    <source>
        <dbReference type="EMBL" id="ABR49596.1"/>
    </source>
</evidence>
<dbReference type="PROSITE" id="PS00069">
    <property type="entry name" value="G6P_DEHYDROGENASE"/>
    <property type="match status" value="1"/>
</dbReference>
<gene>
    <name evidence="7" type="primary">zwf</name>
    <name evidence="10" type="ordered locus">Amet_3468</name>
</gene>
<dbReference type="STRING" id="293826.Amet_3468"/>
<dbReference type="GO" id="GO:0004345">
    <property type="term" value="F:glucose-6-phosphate dehydrogenase activity"/>
    <property type="evidence" value="ECO:0007669"/>
    <property type="project" value="UniProtKB-UniRule"/>
</dbReference>
<dbReference type="GO" id="GO:0009051">
    <property type="term" value="P:pentose-phosphate shunt, oxidative branch"/>
    <property type="evidence" value="ECO:0007669"/>
    <property type="project" value="TreeGrafter"/>
</dbReference>
<dbReference type="NCBIfam" id="TIGR00871">
    <property type="entry name" value="zwf"/>
    <property type="match status" value="1"/>
</dbReference>
<accession>A6TTS8</accession>
<evidence type="ECO:0000256" key="5">
    <source>
        <dbReference type="ARBA" id="ARBA00023002"/>
    </source>
</evidence>
<sequence length="454" mass="52414">MKNNLFVIFGATGNLTYKKLLPALYRLMDQNLISSATKIICIGRKNFTTKSYIEDALTQVKEEINWSVFKKSLFYYQMDIESMPDYIALKTFIENNCQMYTDNSIFYLATAPGLFPIIARGISEGNLVSKEDLKGRVVFEKPFGEDLDSAKKYNQMVRDYFDENQIYRIDHYLGKEMIQNILVVRFSNKIFEDIWNNKGIKSVTILAKETGGVMNRGGYYDGSGALKDMVQNHLMQMLSLIAMEPPEDFDTDDIRQRKVQVIQKLKANFNAENLLVGQYKGYKKEKGVDPDSKTETFVFLKAEIDTERWKGVPFYILTGKQLDEKKSEIIIEFLENSHSHKKWPKDSIQSNRLIIRVDPEDGITFQINTKIPGLSSDVKPVVLDYCHGCQAIGNLPEAYEKLLLDIVLGDTTLFPRWDEIEHSWQFIDQVKAYLGDTTPIEYTNFEELRKKVIK</sequence>
<evidence type="ECO:0000259" key="9">
    <source>
        <dbReference type="Pfam" id="PF02781"/>
    </source>
</evidence>
<proteinExistence type="inferred from homology"/>
<keyword evidence="6 7" id="KW-0119">Carbohydrate metabolism</keyword>
<dbReference type="Pfam" id="PF00479">
    <property type="entry name" value="G6PD_N"/>
    <property type="match status" value="1"/>
</dbReference>
<dbReference type="RefSeq" id="WP_012064559.1">
    <property type="nucleotide sequence ID" value="NC_009633.1"/>
</dbReference>
<dbReference type="InterPro" id="IPR022674">
    <property type="entry name" value="G6P_DH_NAD-bd"/>
</dbReference>
<evidence type="ECO:0000256" key="3">
    <source>
        <dbReference type="ARBA" id="ARBA00022526"/>
    </source>
</evidence>
<dbReference type="EC" id="1.1.1.49" evidence="7"/>
<dbReference type="Pfam" id="PF02781">
    <property type="entry name" value="G6PD_C"/>
    <property type="match status" value="1"/>
</dbReference>
<evidence type="ECO:0000256" key="7">
    <source>
        <dbReference type="HAMAP-Rule" id="MF_00966"/>
    </source>
</evidence>
<dbReference type="GO" id="GO:0006006">
    <property type="term" value="P:glucose metabolic process"/>
    <property type="evidence" value="ECO:0007669"/>
    <property type="project" value="UniProtKB-KW"/>
</dbReference>
<dbReference type="GO" id="GO:0005829">
    <property type="term" value="C:cytosol"/>
    <property type="evidence" value="ECO:0007669"/>
    <property type="project" value="TreeGrafter"/>
</dbReference>
<feature type="binding site" evidence="7">
    <location>
        <position position="175"/>
    </location>
    <ligand>
        <name>substrate</name>
    </ligand>
</feature>
<feature type="domain" description="Glucose-6-phosphate dehydrogenase C-terminal" evidence="9">
    <location>
        <begin position="182"/>
        <end position="443"/>
    </location>
</feature>
<dbReference type="OrthoDB" id="9802739at2"/>
<evidence type="ECO:0000256" key="1">
    <source>
        <dbReference type="ARBA" id="ARBA00004937"/>
    </source>
</evidence>
<protein>
    <recommendedName>
        <fullName evidence="7">Glucose-6-phosphate 1-dehydrogenase</fullName>
        <shortName evidence="7">G6PD</shortName>
        <ecNumber evidence="7">1.1.1.49</ecNumber>
    </recommendedName>
</protein>
<dbReference type="SUPFAM" id="SSF51735">
    <property type="entry name" value="NAD(P)-binding Rossmann-fold domains"/>
    <property type="match status" value="1"/>
</dbReference>
<keyword evidence="5 7" id="KW-0560">Oxidoreductase</keyword>
<comment type="catalytic activity">
    <reaction evidence="7">
        <text>D-glucose 6-phosphate + NADP(+) = 6-phospho-D-glucono-1,5-lactone + NADPH + H(+)</text>
        <dbReference type="Rhea" id="RHEA:15841"/>
        <dbReference type="ChEBI" id="CHEBI:15378"/>
        <dbReference type="ChEBI" id="CHEBI:57783"/>
        <dbReference type="ChEBI" id="CHEBI:57955"/>
        <dbReference type="ChEBI" id="CHEBI:58349"/>
        <dbReference type="ChEBI" id="CHEBI:61548"/>
        <dbReference type="EC" id="1.1.1.49"/>
    </reaction>
</comment>
<feature type="binding site" evidence="7">
    <location>
        <position position="44"/>
    </location>
    <ligand>
        <name>NADP(+)</name>
        <dbReference type="ChEBI" id="CHEBI:58349"/>
    </ligand>
</feature>
<dbReference type="InterPro" id="IPR036291">
    <property type="entry name" value="NAD(P)-bd_dom_sf"/>
</dbReference>
<dbReference type="PANTHER" id="PTHR23429:SF0">
    <property type="entry name" value="GLUCOSE-6-PHOSPHATE 1-DEHYDROGENASE"/>
    <property type="match status" value="1"/>
</dbReference>
<feature type="binding site" evidence="7">
    <location>
        <position position="320"/>
    </location>
    <ligand>
        <name>substrate</name>
    </ligand>
</feature>
<dbReference type="Gene3D" id="3.30.360.10">
    <property type="entry name" value="Dihydrodipicolinate Reductase, domain 2"/>
    <property type="match status" value="1"/>
</dbReference>
<keyword evidence="4 7" id="KW-0521">NADP</keyword>
<feature type="domain" description="Glucose-6-phosphate dehydrogenase NAD-binding" evidence="8">
    <location>
        <begin position="7"/>
        <end position="180"/>
    </location>
</feature>
<feature type="binding site" evidence="7">
    <location>
        <position position="209"/>
    </location>
    <ligand>
        <name>substrate</name>
    </ligand>
</feature>
<dbReference type="InterPro" id="IPR019796">
    <property type="entry name" value="G6P_DH_AS"/>
</dbReference>
<dbReference type="PRINTS" id="PR00079">
    <property type="entry name" value="G6PDHDRGNASE"/>
</dbReference>
<evidence type="ECO:0000259" key="8">
    <source>
        <dbReference type="Pfam" id="PF00479"/>
    </source>
</evidence>
<reference evidence="11" key="1">
    <citation type="journal article" date="2016" name="Genome Announc.">
        <title>Complete genome sequence of Alkaliphilus metalliredigens strain QYMF, an alkaliphilic and metal-reducing bacterium isolated from borax-contaminated leachate ponds.</title>
        <authorList>
            <person name="Hwang C."/>
            <person name="Copeland A."/>
            <person name="Lucas S."/>
            <person name="Lapidus A."/>
            <person name="Barry K."/>
            <person name="Detter J.C."/>
            <person name="Glavina Del Rio T."/>
            <person name="Hammon N."/>
            <person name="Israni S."/>
            <person name="Dalin E."/>
            <person name="Tice H."/>
            <person name="Pitluck S."/>
            <person name="Chertkov O."/>
            <person name="Brettin T."/>
            <person name="Bruce D."/>
            <person name="Han C."/>
            <person name="Schmutz J."/>
            <person name="Larimer F."/>
            <person name="Land M.L."/>
            <person name="Hauser L."/>
            <person name="Kyrpides N."/>
            <person name="Mikhailova N."/>
            <person name="Ye Q."/>
            <person name="Zhou J."/>
            <person name="Richardson P."/>
            <person name="Fields M.W."/>
        </authorList>
    </citation>
    <scope>NUCLEOTIDE SEQUENCE [LARGE SCALE GENOMIC DNA]</scope>
    <source>
        <strain evidence="11">QYMF</strain>
    </source>
</reference>
<feature type="binding site" evidence="7">
    <location>
        <position position="141"/>
    </location>
    <ligand>
        <name>NADP(+)</name>
        <dbReference type="ChEBI" id="CHEBI:58349"/>
    </ligand>
</feature>
<keyword evidence="11" id="KW-1185">Reference proteome</keyword>
<evidence type="ECO:0000313" key="11">
    <source>
        <dbReference type="Proteomes" id="UP000001572"/>
    </source>
</evidence>
<dbReference type="AlphaFoldDB" id="A6TTS8"/>
<organism evidence="10 11">
    <name type="scientific">Alkaliphilus metalliredigens (strain QYMF)</name>
    <dbReference type="NCBI Taxonomy" id="293826"/>
    <lineage>
        <taxon>Bacteria</taxon>
        <taxon>Bacillati</taxon>
        <taxon>Bacillota</taxon>
        <taxon>Clostridia</taxon>
        <taxon>Peptostreptococcales</taxon>
        <taxon>Natronincolaceae</taxon>
        <taxon>Alkaliphilus</taxon>
    </lineage>
</organism>
<dbReference type="HAMAP" id="MF_00966">
    <property type="entry name" value="G6PD"/>
    <property type="match status" value="1"/>
</dbReference>
<dbReference type="SUPFAM" id="SSF55347">
    <property type="entry name" value="Glyceraldehyde-3-phosphate dehydrogenase-like, C-terminal domain"/>
    <property type="match status" value="1"/>
</dbReference>
<feature type="active site" description="Proton acceptor" evidence="7">
    <location>
        <position position="233"/>
    </location>
</feature>
<dbReference type="Gene3D" id="3.40.50.720">
    <property type="entry name" value="NAD(P)-binding Rossmann-like Domain"/>
    <property type="match status" value="1"/>
</dbReference>
<feature type="binding site" evidence="7">
    <location>
        <position position="228"/>
    </location>
    <ligand>
        <name>substrate</name>
    </ligand>
</feature>
<comment type="caution">
    <text evidence="7">Lacks conserved residue(s) required for the propagation of feature annotation.</text>
</comment>
<dbReference type="eggNOG" id="COG0364">
    <property type="taxonomic scope" value="Bacteria"/>
</dbReference>
<dbReference type="PANTHER" id="PTHR23429">
    <property type="entry name" value="GLUCOSE-6-PHOSPHATE 1-DEHYDROGENASE G6PD"/>
    <property type="match status" value="1"/>
</dbReference>
<evidence type="ECO:0000256" key="6">
    <source>
        <dbReference type="ARBA" id="ARBA00023277"/>
    </source>
</evidence>
<dbReference type="InterPro" id="IPR001282">
    <property type="entry name" value="G6P_DH"/>
</dbReference>
<dbReference type="KEGG" id="amt:Amet_3468"/>
<dbReference type="InterPro" id="IPR022675">
    <property type="entry name" value="G6P_DH_C"/>
</dbReference>
<feature type="binding site" evidence="7">
    <location>
        <position position="171"/>
    </location>
    <ligand>
        <name>substrate</name>
    </ligand>
</feature>
<dbReference type="Proteomes" id="UP000001572">
    <property type="component" value="Chromosome"/>
</dbReference>
<dbReference type="PIRSF" id="PIRSF000110">
    <property type="entry name" value="G6PD"/>
    <property type="match status" value="1"/>
</dbReference>
<comment type="function">
    <text evidence="7">Catalyzes the oxidation of glucose 6-phosphate to 6-phosphogluconolactone.</text>
</comment>
<dbReference type="HOGENOM" id="CLU_013524_5_0_9"/>
<dbReference type="EMBL" id="CP000724">
    <property type="protein sequence ID" value="ABR49596.1"/>
    <property type="molecule type" value="Genomic_DNA"/>
</dbReference>
<feature type="binding site" evidence="7">
    <location>
        <begin position="79"/>
        <end position="80"/>
    </location>
    <ligand>
        <name>NADP(+)</name>
        <dbReference type="ChEBI" id="CHEBI:58349"/>
    </ligand>
</feature>